<gene>
    <name evidence="9" type="ordered locus">Meso_2968</name>
</gene>
<evidence type="ECO:0000256" key="5">
    <source>
        <dbReference type="PIRSR" id="PIRSR634603-1"/>
    </source>
</evidence>
<evidence type="ECO:0000259" key="8">
    <source>
        <dbReference type="SMART" id="SM00922"/>
    </source>
</evidence>
<keyword evidence="3 6" id="KW-0460">Magnesium</keyword>
<dbReference type="HOGENOM" id="CLU_030273_4_3_5"/>
<evidence type="ECO:0000313" key="9">
    <source>
        <dbReference type="EMBL" id="ABG64340.1"/>
    </source>
</evidence>
<name>Q11E35_CHESB</name>
<dbReference type="AlphaFoldDB" id="Q11E35"/>
<dbReference type="Pfam" id="PF13378">
    <property type="entry name" value="MR_MLE_C"/>
    <property type="match status" value="1"/>
</dbReference>
<dbReference type="PROSITE" id="PS00909">
    <property type="entry name" value="MR_MLE_2"/>
    <property type="match status" value="1"/>
</dbReference>
<dbReference type="GO" id="GO:0016855">
    <property type="term" value="F:racemase and epimerase activity, acting on amino acids and derivatives"/>
    <property type="evidence" value="ECO:0007669"/>
    <property type="project" value="UniProtKB-UniRule"/>
</dbReference>
<dbReference type="Gene3D" id="3.20.20.120">
    <property type="entry name" value="Enolase-like C-terminal domain"/>
    <property type="match status" value="1"/>
</dbReference>
<evidence type="ECO:0000256" key="1">
    <source>
        <dbReference type="ARBA" id="ARBA00008031"/>
    </source>
</evidence>
<dbReference type="EMBL" id="CP000390">
    <property type="protein sequence ID" value="ABG64340.1"/>
    <property type="molecule type" value="Genomic_DNA"/>
</dbReference>
<feature type="binding site" evidence="6">
    <location>
        <position position="200"/>
    </location>
    <ligand>
        <name>Mg(2+)</name>
        <dbReference type="ChEBI" id="CHEBI:18420"/>
    </ligand>
</feature>
<dbReference type="SFLD" id="SFLDG00180">
    <property type="entry name" value="muconate_cycloisomerase"/>
    <property type="match status" value="1"/>
</dbReference>
<dbReference type="NCBIfam" id="NF042940">
    <property type="entry name" value="racemase_DgcA"/>
    <property type="match status" value="1"/>
</dbReference>
<comment type="similarity">
    <text evidence="1 7">Belongs to the mandelate racemase/muconate lactonizing enzyme family.</text>
</comment>
<feature type="active site" description="Proton acceptor; specific for (S)-substrate epimerization" evidence="5">
    <location>
        <position position="245"/>
    </location>
</feature>
<protein>
    <recommendedName>
        <fullName evidence="7">Dipeptide epimerase</fullName>
        <ecNumber evidence="7">5.1.1.-</ecNumber>
    </recommendedName>
</protein>
<dbReference type="SUPFAM" id="SSF54826">
    <property type="entry name" value="Enolase N-terminal domain-like"/>
    <property type="match status" value="1"/>
</dbReference>
<organism evidence="9">
    <name type="scientific">Chelativorans sp. (strain BNC1)</name>
    <dbReference type="NCBI Taxonomy" id="266779"/>
    <lineage>
        <taxon>Bacteria</taxon>
        <taxon>Pseudomonadati</taxon>
        <taxon>Pseudomonadota</taxon>
        <taxon>Alphaproteobacteria</taxon>
        <taxon>Hyphomicrobiales</taxon>
        <taxon>Phyllobacteriaceae</taxon>
        <taxon>Chelativorans</taxon>
    </lineage>
</organism>
<feature type="domain" description="Mandelate racemase/muconate lactonizing enzyme C-terminal" evidence="8">
    <location>
        <begin position="130"/>
        <end position="221"/>
    </location>
</feature>
<dbReference type="SUPFAM" id="SSF51604">
    <property type="entry name" value="Enolase C-terminal domain-like"/>
    <property type="match status" value="1"/>
</dbReference>
<dbReference type="PANTHER" id="PTHR48073:SF2">
    <property type="entry name" value="O-SUCCINYLBENZOATE SYNTHASE"/>
    <property type="match status" value="1"/>
</dbReference>
<dbReference type="SFLD" id="SFLDS00001">
    <property type="entry name" value="Enolase"/>
    <property type="match status" value="1"/>
</dbReference>
<feature type="binding site" evidence="6">
    <location>
        <position position="223"/>
    </location>
    <ligand>
        <name>Mg(2+)</name>
        <dbReference type="ChEBI" id="CHEBI:18420"/>
    </ligand>
</feature>
<evidence type="ECO:0000256" key="6">
    <source>
        <dbReference type="PIRSR" id="PIRSR634603-3"/>
    </source>
</evidence>
<dbReference type="eggNOG" id="COG4948">
    <property type="taxonomic scope" value="Bacteria"/>
</dbReference>
<keyword evidence="4 7" id="KW-0413">Isomerase</keyword>
<dbReference type="KEGG" id="mes:Meso_2968"/>
<dbReference type="InterPro" id="IPR029017">
    <property type="entry name" value="Enolase-like_N"/>
</dbReference>
<dbReference type="EC" id="5.1.1.-" evidence="7"/>
<reference evidence="9" key="1">
    <citation type="submission" date="2006-06" db="EMBL/GenBank/DDBJ databases">
        <title>Complete sequence of chromosome of Chelativorans sp. BNC1.</title>
        <authorList>
            <consortium name="US DOE Joint Genome Institute"/>
            <person name="Copeland A."/>
            <person name="Lucas S."/>
            <person name="Lapidus A."/>
            <person name="Barry K."/>
            <person name="Detter J.C."/>
            <person name="Glavina del Rio T."/>
            <person name="Hammon N."/>
            <person name="Israni S."/>
            <person name="Dalin E."/>
            <person name="Tice H."/>
            <person name="Pitluck S."/>
            <person name="Chertkov O."/>
            <person name="Brettin T."/>
            <person name="Bruce D."/>
            <person name="Han C."/>
            <person name="Tapia R."/>
            <person name="Gilna P."/>
            <person name="Schmutz J."/>
            <person name="Larimer F."/>
            <person name="Land M."/>
            <person name="Hauser L."/>
            <person name="Kyrpides N."/>
            <person name="Mikhailova N."/>
            <person name="Richardson P."/>
        </authorList>
    </citation>
    <scope>NUCLEOTIDE SEQUENCE</scope>
    <source>
        <strain evidence="9">BNC1</strain>
    </source>
</reference>
<dbReference type="PANTHER" id="PTHR48073">
    <property type="entry name" value="O-SUCCINYLBENZOATE SYNTHASE-RELATED"/>
    <property type="match status" value="1"/>
</dbReference>
<keyword evidence="2 6" id="KW-0479">Metal-binding</keyword>
<evidence type="ECO:0000256" key="4">
    <source>
        <dbReference type="ARBA" id="ARBA00023235"/>
    </source>
</evidence>
<dbReference type="InterPro" id="IPR034603">
    <property type="entry name" value="Dipeptide_epimerase"/>
</dbReference>
<dbReference type="CDD" id="cd03319">
    <property type="entry name" value="L-Ala-DL-Glu_epimerase"/>
    <property type="match status" value="1"/>
</dbReference>
<feature type="active site" description="Proton acceptor; specific for (R)-substrate epimerization" evidence="5">
    <location>
        <position position="149"/>
    </location>
</feature>
<proteinExistence type="inferred from homology"/>
<feature type="binding site" evidence="6">
    <location>
        <position position="174"/>
    </location>
    <ligand>
        <name>Mg(2+)</name>
        <dbReference type="ChEBI" id="CHEBI:18420"/>
    </ligand>
</feature>
<dbReference type="STRING" id="266779.Meso_2968"/>
<sequence>MRYMAVRHYALPIRGVFRIARGEKTVSNAVEVTLTEGEESGRAECIPYAHYGESVESVMEQITALRKEVEAGLSIEALQEALPPGAARNALDCAMWSLRSKLSGHAIAEYAGLPRLAPVTTAFTLSLDTPEAMANAAQRNADLPILKLKLNGRDDIARVEAVRAAAPNARLIADANESWTPQHLDTHLPRFAELGIELLEQPLPAGRDAALRGLNSPVPLAADETCRSLASLNDIVGKYSFATIKLDKTGGLTEALALITAARAAGLRIMVGSMVSSSLSVGPGLVIAQFAEFLHLDGPLLLAEDCEPGYQYHAGRLDPDPHVWPV</sequence>
<dbReference type="GO" id="GO:0009063">
    <property type="term" value="P:amino acid catabolic process"/>
    <property type="evidence" value="ECO:0007669"/>
    <property type="project" value="InterPro"/>
</dbReference>
<comment type="cofactor">
    <cofactor evidence="6 7">
        <name>Mg(2+)</name>
        <dbReference type="ChEBI" id="CHEBI:18420"/>
    </cofactor>
    <text evidence="6 7">Binds 1 Mg(2+) ion per subunit.</text>
</comment>
<evidence type="ECO:0000256" key="2">
    <source>
        <dbReference type="ARBA" id="ARBA00022723"/>
    </source>
</evidence>
<evidence type="ECO:0000256" key="7">
    <source>
        <dbReference type="RuleBase" id="RU366006"/>
    </source>
</evidence>
<dbReference type="OrthoDB" id="9782675at2"/>
<dbReference type="InterPro" id="IPR036849">
    <property type="entry name" value="Enolase-like_C_sf"/>
</dbReference>
<dbReference type="GO" id="GO:0000287">
    <property type="term" value="F:magnesium ion binding"/>
    <property type="evidence" value="ECO:0007669"/>
    <property type="project" value="UniProtKB-ARBA"/>
</dbReference>
<dbReference type="SFLD" id="SFLDF00010">
    <property type="entry name" value="dipeptide_epimerase"/>
    <property type="match status" value="1"/>
</dbReference>
<evidence type="ECO:0000256" key="3">
    <source>
        <dbReference type="ARBA" id="ARBA00022842"/>
    </source>
</evidence>
<dbReference type="InterPro" id="IPR013342">
    <property type="entry name" value="Mandelate_racemase_C"/>
</dbReference>
<dbReference type="InterPro" id="IPR018110">
    <property type="entry name" value="Mandel_Rmase/mucon_lact_enz_CS"/>
</dbReference>
<dbReference type="Gene3D" id="3.30.390.10">
    <property type="entry name" value="Enolase-like, N-terminal domain"/>
    <property type="match status" value="1"/>
</dbReference>
<dbReference type="SMART" id="SM00922">
    <property type="entry name" value="MR_MLE"/>
    <property type="match status" value="1"/>
</dbReference>
<accession>Q11E35</accession>
<dbReference type="InterPro" id="IPR029065">
    <property type="entry name" value="Enolase_C-like"/>
</dbReference>